<dbReference type="Pfam" id="PF20981">
    <property type="entry name" value="AAR2_1st"/>
    <property type="match status" value="1"/>
</dbReference>
<evidence type="ECO:0000259" key="5">
    <source>
        <dbReference type="Pfam" id="PF20981"/>
    </source>
</evidence>
<dbReference type="AlphaFoldDB" id="A0A7E4VWC7"/>
<dbReference type="Pfam" id="PF05282">
    <property type="entry name" value="AAR2"/>
    <property type="match status" value="1"/>
</dbReference>
<evidence type="ECO:0000256" key="1">
    <source>
        <dbReference type="ARBA" id="ARBA00006281"/>
    </source>
</evidence>
<dbReference type="GO" id="GO:0000244">
    <property type="term" value="P:spliceosomal tri-snRNP complex assembly"/>
    <property type="evidence" value="ECO:0007669"/>
    <property type="project" value="TreeGrafter"/>
</dbReference>
<evidence type="ECO:0000259" key="4">
    <source>
        <dbReference type="Pfam" id="PF05282"/>
    </source>
</evidence>
<dbReference type="InterPro" id="IPR033647">
    <property type="entry name" value="Aar2_N"/>
</dbReference>
<keyword evidence="6" id="KW-1185">Reference proteome</keyword>
<dbReference type="FunFam" id="2.60.34.20:FF:000001">
    <property type="entry name" value="protein AAR2 homolog"/>
    <property type="match status" value="1"/>
</dbReference>
<proteinExistence type="inferred from homology"/>
<feature type="domain" description="AAR2 C-terminal" evidence="4">
    <location>
        <begin position="237"/>
        <end position="367"/>
    </location>
</feature>
<evidence type="ECO:0000256" key="3">
    <source>
        <dbReference type="ARBA" id="ARBA00030625"/>
    </source>
</evidence>
<dbReference type="Gene3D" id="2.60.34.20">
    <property type="match status" value="1"/>
</dbReference>
<dbReference type="InterPro" id="IPR007946">
    <property type="entry name" value="AAR2"/>
</dbReference>
<dbReference type="InterPro" id="IPR038514">
    <property type="entry name" value="AAR2_C_sf"/>
</dbReference>
<dbReference type="CDD" id="cd13778">
    <property type="entry name" value="Aar2_C"/>
    <property type="match status" value="1"/>
</dbReference>
<dbReference type="WBParaSite" id="Pan_g3566.t1">
    <property type="protein sequence ID" value="Pan_g3566.t1"/>
    <property type="gene ID" value="Pan_g3566"/>
</dbReference>
<reference evidence="7" key="2">
    <citation type="submission" date="2020-10" db="UniProtKB">
        <authorList>
            <consortium name="WormBaseParasite"/>
        </authorList>
    </citation>
    <scope>IDENTIFICATION</scope>
</reference>
<evidence type="ECO:0000313" key="6">
    <source>
        <dbReference type="Proteomes" id="UP000492821"/>
    </source>
</evidence>
<dbReference type="PANTHER" id="PTHR12689">
    <property type="entry name" value="A1 CISTRON SPLICING FACTOR AAR2-RELATED"/>
    <property type="match status" value="1"/>
</dbReference>
<comment type="similarity">
    <text evidence="1">Belongs to the AAR2 family.</text>
</comment>
<evidence type="ECO:0000313" key="7">
    <source>
        <dbReference type="WBParaSite" id="Pan_g3566.t1"/>
    </source>
</evidence>
<dbReference type="CDD" id="cd13777">
    <property type="entry name" value="Aar2_N"/>
    <property type="match status" value="1"/>
</dbReference>
<dbReference type="InterPro" id="IPR038516">
    <property type="entry name" value="AAR2_N_sf"/>
</dbReference>
<dbReference type="Gene3D" id="1.25.40.550">
    <property type="entry name" value="Aar2, C-terminal domain-like"/>
    <property type="match status" value="1"/>
</dbReference>
<dbReference type="PANTHER" id="PTHR12689:SF4">
    <property type="entry name" value="PROTEIN AAR2 HOMOLOG"/>
    <property type="match status" value="1"/>
</dbReference>
<dbReference type="Proteomes" id="UP000492821">
    <property type="component" value="Unassembled WGS sequence"/>
</dbReference>
<evidence type="ECO:0000256" key="2">
    <source>
        <dbReference type="ARBA" id="ARBA00016372"/>
    </source>
</evidence>
<reference evidence="6" key="1">
    <citation type="journal article" date="2013" name="Genetics">
        <title>The draft genome and transcriptome of Panagrellus redivivus are shaped by the harsh demands of a free-living lifestyle.</title>
        <authorList>
            <person name="Srinivasan J."/>
            <person name="Dillman A.R."/>
            <person name="Macchietto M.G."/>
            <person name="Heikkinen L."/>
            <person name="Lakso M."/>
            <person name="Fracchia K.M."/>
            <person name="Antoshechkin I."/>
            <person name="Mortazavi A."/>
            <person name="Wong G."/>
            <person name="Sternberg P.W."/>
        </authorList>
    </citation>
    <scope>NUCLEOTIDE SEQUENCE [LARGE SCALE GENOMIC DNA]</scope>
    <source>
        <strain evidence="6">MT8872</strain>
    </source>
</reference>
<protein>
    <recommendedName>
        <fullName evidence="2">Protein AAR2 homolog</fullName>
    </recommendedName>
    <alternativeName>
        <fullName evidence="3">AAR2 splicing factor homolog</fullName>
    </alternativeName>
</protein>
<feature type="domain" description="AAR2 N-terminal" evidence="5">
    <location>
        <begin position="28"/>
        <end position="152"/>
    </location>
</feature>
<name>A0A7E4VWC7_PANRE</name>
<dbReference type="InterPro" id="IPR033648">
    <property type="entry name" value="AAR2_C"/>
</dbReference>
<sequence>MDVAKIRQAMAGGEMPQELAQQLFNECGFLVIQNVPEGMEFGVDYKSWTVRSNFLGLKLIPPGLHYFFLASGTAPRIGFFKWIKGNEVLLHKWDKKGETFAETPATDEDVARLRANLQHIDRNLAAYPFDVTQNWVSLSNHITEKTEKRLRPTNPMGLITGQPETITKEEDVAAEIGDPKAVFNVDRSNKGERLRFRDPNGLPIVRVKEGYEVRFTAIPDVPFTESAKFRPGIDNTDRLMAFAALLGDDYTEVLGEFQYSFVVFLVAQVYDGFEQWKRLMHLFSSCRGALITQPKFYIDLLMVIFFQVKLCPDDFFVDVLSKDNFLATTLAWFFANIEDAPSFLNPDLRQKAAKVKTFFAKKFNRSFDLPDEEDPTVVTTSSS</sequence>
<accession>A0A7E4VWC7</accession>
<organism evidence="6 7">
    <name type="scientific">Panagrellus redivivus</name>
    <name type="common">Microworm</name>
    <dbReference type="NCBI Taxonomy" id="6233"/>
    <lineage>
        <taxon>Eukaryota</taxon>
        <taxon>Metazoa</taxon>
        <taxon>Ecdysozoa</taxon>
        <taxon>Nematoda</taxon>
        <taxon>Chromadorea</taxon>
        <taxon>Rhabditida</taxon>
        <taxon>Tylenchina</taxon>
        <taxon>Panagrolaimomorpha</taxon>
        <taxon>Panagrolaimoidea</taxon>
        <taxon>Panagrolaimidae</taxon>
        <taxon>Panagrellus</taxon>
    </lineage>
</organism>